<dbReference type="GO" id="GO:0003677">
    <property type="term" value="F:DNA binding"/>
    <property type="evidence" value="ECO:0007669"/>
    <property type="project" value="InterPro"/>
</dbReference>
<dbReference type="InterPro" id="IPR002052">
    <property type="entry name" value="DNA_methylase_N6_adenine_CS"/>
</dbReference>
<dbReference type="GO" id="GO:0032259">
    <property type="term" value="P:methylation"/>
    <property type="evidence" value="ECO:0007669"/>
    <property type="project" value="UniProtKB-KW"/>
</dbReference>
<keyword evidence="3 8" id="KW-0489">Methyltransferase</keyword>
<dbReference type="AlphaFoldDB" id="A0A2S5CFY6"/>
<keyword evidence="4 8" id="KW-0808">Transferase</keyword>
<evidence type="ECO:0000256" key="6">
    <source>
        <dbReference type="ARBA" id="ARBA00047942"/>
    </source>
</evidence>
<sequence length="647" mass="73153">MQKLTDQDPETQSADLVAGNIEQLKTLFPEAFTEGKVDFDVLKQLLGGTVDDREEKYGLNWHGKRRARQIALTPSTGTLRPCPEESVDWETTQNLMIEGDNLEVLKLLQKSYAGKVKLIYIDPPYNTGKDFVYPDNFQDNIKNYLELTGQVESGKKISSNTEASGRFHTDWLNMMYPRLKLARNLLRDDGVVFISIDDNELINLRQLTNDVFGEENFVGIFPWKRRTGANDSKSFYVSADHEYLLVFAKSSQFEFLGVEKNLSNYTNPDNDPRGAWARDNLTCNKTAEERPNLFYPITDPESEIVFQCNPNRVWAYESERMKRIITEGKVIFPTNPNGTPMYKRHLAELRSNKKPLSTWILTAAESTDEQDDALNMRFPLNSNATKQLRALMGSQCFNFPKSNVMIQEIISQTSEAGELVCDFFAGSGTTGHAVMAQNAIDNANRRYILVQLPEPLDPENKDQKTASDFCDQLGRPRTIAELTKERLRRAGRKIKDENPIFNGDTGFRVFKLDSSNIHAWEPNRDDLADTLLQYAEHLKTDRTEQDILFELLLKLGLDLTVPIEQKTISGKTVHSIGSGTLLTCLAPQISNDEAESLALGIVEWHKQLSPSGEAQIVFRDSSFADDVGKTNLTAILQQNGLENVRSI</sequence>
<evidence type="ECO:0000256" key="2">
    <source>
        <dbReference type="ARBA" id="ARBA00011900"/>
    </source>
</evidence>
<reference evidence="8 9" key="1">
    <citation type="submission" date="2017-11" db="EMBL/GenBank/DDBJ databases">
        <title>Draft Genome Sequence of Methylobacter psychrotolerans Sph1T, an Obligate Methanotroph from Low-Temperature Environments.</title>
        <authorList>
            <person name="Oshkin I.Y."/>
            <person name="Miroshnikov K."/>
            <person name="Belova S.E."/>
            <person name="Korzhenkov A."/>
            <person name="Toshchakov S.V."/>
            <person name="Dedysh S.N."/>
        </authorList>
    </citation>
    <scope>NUCLEOTIDE SEQUENCE [LARGE SCALE GENOMIC DNA]</scope>
    <source>
        <strain evidence="8 9">Sph1</strain>
    </source>
</reference>
<dbReference type="PRINTS" id="PR00506">
    <property type="entry name" value="D21N6MTFRASE"/>
</dbReference>
<dbReference type="InterPro" id="IPR002295">
    <property type="entry name" value="N4/N6-MTase_EcoPI_Mod-like"/>
</dbReference>
<evidence type="ECO:0000256" key="4">
    <source>
        <dbReference type="ARBA" id="ARBA00022679"/>
    </source>
</evidence>
<dbReference type="EC" id="2.1.1.72" evidence="2"/>
<comment type="caution">
    <text evidence="8">The sequence shown here is derived from an EMBL/GenBank/DDBJ whole genome shotgun (WGS) entry which is preliminary data.</text>
</comment>
<evidence type="ECO:0000313" key="9">
    <source>
        <dbReference type="Proteomes" id="UP000237423"/>
    </source>
</evidence>
<dbReference type="EMBL" id="PGFZ01000026">
    <property type="protein sequence ID" value="POZ49725.1"/>
    <property type="molecule type" value="Genomic_DNA"/>
</dbReference>
<feature type="domain" description="DNA methylase N-4/N-6" evidence="7">
    <location>
        <begin position="116"/>
        <end position="438"/>
    </location>
</feature>
<evidence type="ECO:0000256" key="5">
    <source>
        <dbReference type="ARBA" id="ARBA00022691"/>
    </source>
</evidence>
<evidence type="ECO:0000256" key="3">
    <source>
        <dbReference type="ARBA" id="ARBA00022603"/>
    </source>
</evidence>
<dbReference type="REBASE" id="260712">
    <property type="entry name" value="M.MpsSph1ORF4485P"/>
</dbReference>
<dbReference type="RefSeq" id="WP_103975879.1">
    <property type="nucleotide sequence ID" value="NZ_PGFZ01000026.1"/>
</dbReference>
<comment type="catalytic activity">
    <reaction evidence="6">
        <text>a 2'-deoxyadenosine in DNA + S-adenosyl-L-methionine = an N(6)-methyl-2'-deoxyadenosine in DNA + S-adenosyl-L-homocysteine + H(+)</text>
        <dbReference type="Rhea" id="RHEA:15197"/>
        <dbReference type="Rhea" id="RHEA-COMP:12418"/>
        <dbReference type="Rhea" id="RHEA-COMP:12419"/>
        <dbReference type="ChEBI" id="CHEBI:15378"/>
        <dbReference type="ChEBI" id="CHEBI:57856"/>
        <dbReference type="ChEBI" id="CHEBI:59789"/>
        <dbReference type="ChEBI" id="CHEBI:90615"/>
        <dbReference type="ChEBI" id="CHEBI:90616"/>
        <dbReference type="EC" id="2.1.1.72"/>
    </reaction>
</comment>
<dbReference type="PROSITE" id="PS00092">
    <property type="entry name" value="N6_MTASE"/>
    <property type="match status" value="1"/>
</dbReference>
<dbReference type="Gene3D" id="3.40.50.150">
    <property type="entry name" value="Vaccinia Virus protein VP39"/>
    <property type="match status" value="1"/>
</dbReference>
<keyword evidence="5" id="KW-0949">S-adenosyl-L-methionine</keyword>
<dbReference type="Pfam" id="PF01555">
    <property type="entry name" value="N6_N4_Mtase"/>
    <property type="match status" value="1"/>
</dbReference>
<evidence type="ECO:0000259" key="7">
    <source>
        <dbReference type="Pfam" id="PF01555"/>
    </source>
</evidence>
<protein>
    <recommendedName>
        <fullName evidence="2">site-specific DNA-methyltransferase (adenine-specific)</fullName>
        <ecNumber evidence="2">2.1.1.72</ecNumber>
    </recommendedName>
</protein>
<proteinExistence type="inferred from homology"/>
<dbReference type="PIRSF" id="PIRSF015855">
    <property type="entry name" value="TypeIII_Mtase_mKpnI"/>
    <property type="match status" value="1"/>
</dbReference>
<evidence type="ECO:0000256" key="1">
    <source>
        <dbReference type="ARBA" id="ARBA00006594"/>
    </source>
</evidence>
<dbReference type="Proteomes" id="UP000237423">
    <property type="component" value="Unassembled WGS sequence"/>
</dbReference>
<accession>A0A2S5CFY6</accession>
<gene>
    <name evidence="8" type="ORF">AADEFJLK_04485</name>
</gene>
<name>A0A2S5CFY6_9GAMM</name>
<dbReference type="InterPro" id="IPR029063">
    <property type="entry name" value="SAM-dependent_MTases_sf"/>
</dbReference>
<dbReference type="GO" id="GO:0008170">
    <property type="term" value="F:N-methyltransferase activity"/>
    <property type="evidence" value="ECO:0007669"/>
    <property type="project" value="InterPro"/>
</dbReference>
<dbReference type="GO" id="GO:0009007">
    <property type="term" value="F:site-specific DNA-methyltransferase (adenine-specific) activity"/>
    <property type="evidence" value="ECO:0007669"/>
    <property type="project" value="UniProtKB-EC"/>
</dbReference>
<organism evidence="8 9">
    <name type="scientific">Methylovulum psychrotolerans</name>
    <dbReference type="NCBI Taxonomy" id="1704499"/>
    <lineage>
        <taxon>Bacteria</taxon>
        <taxon>Pseudomonadati</taxon>
        <taxon>Pseudomonadota</taxon>
        <taxon>Gammaproteobacteria</taxon>
        <taxon>Methylococcales</taxon>
        <taxon>Methylococcaceae</taxon>
        <taxon>Methylovulum</taxon>
    </lineage>
</organism>
<dbReference type="InterPro" id="IPR002941">
    <property type="entry name" value="DNA_methylase_N4/N6"/>
</dbReference>
<dbReference type="SUPFAM" id="SSF53335">
    <property type="entry name" value="S-adenosyl-L-methionine-dependent methyltransferases"/>
    <property type="match status" value="1"/>
</dbReference>
<evidence type="ECO:0000313" key="8">
    <source>
        <dbReference type="EMBL" id="POZ49725.1"/>
    </source>
</evidence>
<comment type="similarity">
    <text evidence="1">Belongs to the N(4)/N(6)-methyltransferase family.</text>
</comment>